<dbReference type="GO" id="GO:0008239">
    <property type="term" value="F:dipeptidyl-peptidase activity"/>
    <property type="evidence" value="ECO:0007669"/>
    <property type="project" value="UniProtKB-UniRule"/>
</dbReference>
<sequence length="765" mass="87077">MKYNQFSYIPRPAEVCRQEMQALGFDISKQASDKLLLEKFCRKIFFNYKDTDYPLGNLIADFETDLLTFLQSDCPLTADIFYTVALQLLGFTPHVDFTDTTDFLEKIAFPINYQKGHIIEALYQLLLSRQKNGMTLLDDLISKGLIPVDNDYHFFNGKSLATFDTNDLIREVVYVQAPLDTDNDGQLDLVKVNIIRPKTSHKVPTMMTASPYHEGTNIVANDKKLYKMEGDLAIKQAGKIDVETRDFKPLATPELDLPVGEAEESFSFIDPYTLNDYFLARGFANIYVSGVGTAGSDGFMTSGNYAQVESFKAVIDWLNGRAVAFSSHRRDQKVLADWASGLVCTTGKSYLGTMSTALATTGVEGLKVIIAESAISSWYDYYRENGLVCSPGGYPGEDLDVLTELTYSRNLLAGDYLHNNDHYQKLLDEQSANLDRETGDYNQFWHDRNYLPHADKVTATCVYTHGLQDWNVKPRHVFNIFNALPQNVEKHAFLHNGEHVYMHNWQSIDFRESMNTLLSEKMLGQDSHYDLPALIWQDNSQEQTWSSQLTKFGSDNKETLSLGTNQQIIDNHYGKDDFERYSKNFHTFKTDLFAGKANSICVDIPLHKDYHINGQITLHLTLKSSENKGLLSAQVLDYGHKKRFKDVPTNRSLHAIDNGRNFSREALKELPFVKTQERVITKGVLNLQNRSDLLTVEDIKPNEWMTLDFTLQPSIYKLQKGDNLRVLLYTTDFEHTIRDNGNYILTVDLEKSSISLPVENKVLKS</sequence>
<dbReference type="GO" id="GO:0005737">
    <property type="term" value="C:cytoplasm"/>
    <property type="evidence" value="ECO:0007669"/>
    <property type="project" value="UniProtKB-SubCell"/>
</dbReference>
<feature type="domain" description="X-Prolyl dipeptidyl aminopeptidase PepX N-terminal" evidence="11">
    <location>
        <begin position="1"/>
        <end position="145"/>
    </location>
</feature>
<organism evidence="12 13">
    <name type="scientific">Streptococcus equinus</name>
    <name type="common">Streptococcus bovis</name>
    <dbReference type="NCBI Taxonomy" id="1335"/>
    <lineage>
        <taxon>Bacteria</taxon>
        <taxon>Bacillati</taxon>
        <taxon>Bacillota</taxon>
        <taxon>Bacilli</taxon>
        <taxon>Lactobacillales</taxon>
        <taxon>Streptococcaceae</taxon>
        <taxon>Streptococcus</taxon>
    </lineage>
</organism>
<dbReference type="EMBL" id="FZRA01000001">
    <property type="protein sequence ID" value="SNU06242.1"/>
    <property type="molecule type" value="Genomic_DNA"/>
</dbReference>
<dbReference type="SMART" id="SM00940">
    <property type="entry name" value="PepX_N"/>
    <property type="match status" value="1"/>
</dbReference>
<dbReference type="InterPro" id="IPR029058">
    <property type="entry name" value="AB_hydrolase_fold"/>
</dbReference>
<comment type="subcellular location">
    <subcellularLocation>
        <location evidence="9">Cytoplasm</location>
    </subcellularLocation>
</comment>
<dbReference type="RefSeq" id="WP_094140052.1">
    <property type="nucleotide sequence ID" value="NZ_FZRA01000001.1"/>
</dbReference>
<dbReference type="InterPro" id="IPR000383">
    <property type="entry name" value="Xaa-Pro-like_dom"/>
</dbReference>
<dbReference type="PANTHER" id="PTHR43056">
    <property type="entry name" value="PEPTIDASE S9 PROLYL OLIGOPEPTIDASE"/>
    <property type="match status" value="1"/>
</dbReference>
<feature type="domain" description="Xaa-Pro dipeptidyl-peptidase C-terminal" evidence="10">
    <location>
        <begin position="515"/>
        <end position="755"/>
    </location>
</feature>
<keyword evidence="8 9" id="KW-0720">Serine protease</keyword>
<dbReference type="SUPFAM" id="SSF49785">
    <property type="entry name" value="Galactose-binding domain-like"/>
    <property type="match status" value="1"/>
</dbReference>
<feature type="active site" description="Charge relay system" evidence="9">
    <location>
        <position position="499"/>
    </location>
</feature>
<feature type="active site" description="Charge relay system" evidence="9">
    <location>
        <position position="349"/>
    </location>
</feature>
<dbReference type="SUPFAM" id="SSF53474">
    <property type="entry name" value="alpha/beta-Hydrolases"/>
    <property type="match status" value="1"/>
</dbReference>
<dbReference type="InterPro" id="IPR036313">
    <property type="entry name" value="PepX_N_dom_sf"/>
</dbReference>
<protein>
    <recommendedName>
        <fullName evidence="9">Xaa-Pro dipeptidyl-peptidase</fullName>
        <ecNumber evidence="9">3.4.14.11</ecNumber>
    </recommendedName>
    <alternativeName>
        <fullName evidence="9">X-Pro dipeptidyl-peptidase</fullName>
    </alternativeName>
    <alternativeName>
        <fullName evidence="9">X-prolyl-dipeptidyl aminopeptidase</fullName>
        <shortName evidence="9">X-PDAP</shortName>
    </alternativeName>
</protein>
<accession>A0A239R5X4</accession>
<evidence type="ECO:0000256" key="4">
    <source>
        <dbReference type="ARBA" id="ARBA00011738"/>
    </source>
</evidence>
<gene>
    <name evidence="9" type="primary">pepX</name>
    <name evidence="12" type="ORF">SAMN05216470_0243</name>
</gene>
<dbReference type="Proteomes" id="UP000214649">
    <property type="component" value="Unassembled WGS sequence"/>
</dbReference>
<keyword evidence="9" id="KW-0963">Cytoplasm</keyword>
<proteinExistence type="inferred from homology"/>
<evidence type="ECO:0000256" key="3">
    <source>
        <dbReference type="ARBA" id="ARBA00010819"/>
    </source>
</evidence>
<keyword evidence="7 9" id="KW-0378">Hydrolase</keyword>
<keyword evidence="6 9" id="KW-0645">Protease</keyword>
<evidence type="ECO:0000256" key="5">
    <source>
        <dbReference type="ARBA" id="ARBA00022438"/>
    </source>
</evidence>
<dbReference type="PANTHER" id="PTHR43056:SF10">
    <property type="entry name" value="COCE_NOND FAMILY, PUTATIVE (AFU_ORTHOLOGUE AFUA_7G00600)-RELATED"/>
    <property type="match status" value="1"/>
</dbReference>
<dbReference type="InterPro" id="IPR008979">
    <property type="entry name" value="Galactose-bd-like_sf"/>
</dbReference>
<reference evidence="12 13" key="1">
    <citation type="submission" date="2017-07" db="EMBL/GenBank/DDBJ databases">
        <authorList>
            <person name="Sun Z.S."/>
            <person name="Albrecht U."/>
            <person name="Echele G."/>
            <person name="Lee C.C."/>
        </authorList>
    </citation>
    <scope>NUCLEOTIDE SEQUENCE [LARGE SCALE GENOMIC DNA]</scope>
    <source>
        <strain evidence="12 13">AR3</strain>
    </source>
</reference>
<evidence type="ECO:0000256" key="1">
    <source>
        <dbReference type="ARBA" id="ARBA00000123"/>
    </source>
</evidence>
<dbReference type="Gene3D" id="2.60.120.260">
    <property type="entry name" value="Galactose-binding domain-like"/>
    <property type="match status" value="1"/>
</dbReference>
<comment type="similarity">
    <text evidence="3 9">Belongs to the peptidase S15 family.</text>
</comment>
<evidence type="ECO:0000256" key="7">
    <source>
        <dbReference type="ARBA" id="ARBA00022801"/>
    </source>
</evidence>
<evidence type="ECO:0000313" key="12">
    <source>
        <dbReference type="EMBL" id="SNU06242.1"/>
    </source>
</evidence>
<comment type="catalytic activity">
    <reaction evidence="1 9">
        <text>Hydrolyzes Xaa-Pro-|- bonds to release unblocked, N-terminal dipeptides from substrates including Ala-Pro-|-p-nitroanilide and (sequentially) Tyr-Pro-|-Phe-Pro-|-Gly-Pro-|-Ile.</text>
        <dbReference type="EC" id="3.4.14.11"/>
    </reaction>
</comment>
<dbReference type="Gene3D" id="3.40.50.1820">
    <property type="entry name" value="alpha/beta hydrolase"/>
    <property type="match status" value="1"/>
</dbReference>
<evidence type="ECO:0000256" key="2">
    <source>
        <dbReference type="ARBA" id="ARBA00003997"/>
    </source>
</evidence>
<dbReference type="GO" id="GO:0008236">
    <property type="term" value="F:serine-type peptidase activity"/>
    <property type="evidence" value="ECO:0007669"/>
    <property type="project" value="UniProtKB-KW"/>
</dbReference>
<dbReference type="InterPro" id="IPR050585">
    <property type="entry name" value="Xaa-Pro_dipeptidyl-ppase/CocE"/>
</dbReference>
<keyword evidence="5 9" id="KW-0031">Aminopeptidase</keyword>
<evidence type="ECO:0000313" key="13">
    <source>
        <dbReference type="Proteomes" id="UP000214649"/>
    </source>
</evidence>
<name>A0A239R5X4_STREI</name>
<dbReference type="SMART" id="SM00939">
    <property type="entry name" value="PepX_C"/>
    <property type="match status" value="1"/>
</dbReference>
<dbReference type="EC" id="3.4.14.11" evidence="9"/>
<dbReference type="AlphaFoldDB" id="A0A239R5X4"/>
<evidence type="ECO:0000259" key="11">
    <source>
        <dbReference type="SMART" id="SM00940"/>
    </source>
</evidence>
<evidence type="ECO:0000259" key="10">
    <source>
        <dbReference type="SMART" id="SM00939"/>
    </source>
</evidence>
<evidence type="ECO:0000256" key="9">
    <source>
        <dbReference type="HAMAP-Rule" id="MF_00698"/>
    </source>
</evidence>
<dbReference type="Pfam" id="PF02129">
    <property type="entry name" value="Peptidase_S15"/>
    <property type="match status" value="1"/>
</dbReference>
<dbReference type="InterPro" id="IPR013736">
    <property type="entry name" value="Xaa-Pro_dipept_C"/>
</dbReference>
<dbReference type="PRINTS" id="PR00923">
    <property type="entry name" value="LACTOPTASE"/>
</dbReference>
<dbReference type="InterPro" id="IPR008252">
    <property type="entry name" value="Pept_S15_Xpro"/>
</dbReference>
<dbReference type="GO" id="GO:0004177">
    <property type="term" value="F:aminopeptidase activity"/>
    <property type="evidence" value="ECO:0007669"/>
    <property type="project" value="UniProtKB-KW"/>
</dbReference>
<dbReference type="SUPFAM" id="SSF81761">
    <property type="entry name" value="X-Prolyl dipeptidyl aminopeptidase PepX, N-terminal domain"/>
    <property type="match status" value="1"/>
</dbReference>
<dbReference type="InterPro" id="IPR015251">
    <property type="entry name" value="PepX_N_dom"/>
</dbReference>
<feature type="active site" description="Charge relay system" evidence="9">
    <location>
        <position position="469"/>
    </location>
</feature>
<comment type="function">
    <text evidence="2 9">Removes N-terminal dipeptides sequentially from polypeptides having unsubstituted N-termini provided that the penultimate residue is proline.</text>
</comment>
<dbReference type="HAMAP" id="MF_00698">
    <property type="entry name" value="Aminopeptidase_S15"/>
    <property type="match status" value="1"/>
</dbReference>
<dbReference type="Pfam" id="PF09168">
    <property type="entry name" value="PepX_N"/>
    <property type="match status" value="1"/>
</dbReference>
<evidence type="ECO:0000256" key="8">
    <source>
        <dbReference type="ARBA" id="ARBA00022825"/>
    </source>
</evidence>
<dbReference type="Gene3D" id="1.10.246.70">
    <property type="match status" value="1"/>
</dbReference>
<dbReference type="Pfam" id="PF08530">
    <property type="entry name" value="PepX_C"/>
    <property type="match status" value="1"/>
</dbReference>
<dbReference type="GO" id="GO:0006508">
    <property type="term" value="P:proteolysis"/>
    <property type="evidence" value="ECO:0007669"/>
    <property type="project" value="UniProtKB-KW"/>
</dbReference>
<dbReference type="NCBIfam" id="NF003783">
    <property type="entry name" value="PRK05371.1-4"/>
    <property type="match status" value="1"/>
</dbReference>
<comment type="subunit">
    <text evidence="4 9">Homodimer.</text>
</comment>
<evidence type="ECO:0000256" key="6">
    <source>
        <dbReference type="ARBA" id="ARBA00022670"/>
    </source>
</evidence>